<dbReference type="Pfam" id="PF00561">
    <property type="entry name" value="Abhydrolase_1"/>
    <property type="match status" value="1"/>
</dbReference>
<evidence type="ECO:0000313" key="2">
    <source>
        <dbReference type="Ensembl" id="ENSCSAVP00000006454.1"/>
    </source>
</evidence>
<dbReference type="PANTHER" id="PTHR46331:SF2">
    <property type="entry name" value="VALACYCLOVIR HYDROLASE"/>
    <property type="match status" value="1"/>
</dbReference>
<dbReference type="SUPFAM" id="SSF53474">
    <property type="entry name" value="alpha/beta-Hydrolases"/>
    <property type="match status" value="1"/>
</dbReference>
<dbReference type="GO" id="GO:0017171">
    <property type="term" value="F:serine hydrolase activity"/>
    <property type="evidence" value="ECO:0007669"/>
    <property type="project" value="TreeGrafter"/>
</dbReference>
<dbReference type="STRING" id="51511.ENSCSAVP00000006454"/>
<dbReference type="ESTHER" id="ciosa-h2yma2">
    <property type="family name" value="Valacyclovir-hydrolase"/>
</dbReference>
<dbReference type="InterPro" id="IPR029058">
    <property type="entry name" value="AB_hydrolase_fold"/>
</dbReference>
<dbReference type="GeneTree" id="ENSGT00390000004746"/>
<name>H2YMA2_CIOSA</name>
<dbReference type="Gene3D" id="3.40.50.1820">
    <property type="entry name" value="alpha/beta hydrolase"/>
    <property type="match status" value="1"/>
</dbReference>
<reference evidence="3" key="1">
    <citation type="submission" date="2003-08" db="EMBL/GenBank/DDBJ databases">
        <authorList>
            <person name="Birren B."/>
            <person name="Nusbaum C."/>
            <person name="Abebe A."/>
            <person name="Abouelleil A."/>
            <person name="Adekoya E."/>
            <person name="Ait-zahra M."/>
            <person name="Allen N."/>
            <person name="Allen T."/>
            <person name="An P."/>
            <person name="Anderson M."/>
            <person name="Anderson S."/>
            <person name="Arachchi H."/>
            <person name="Armbruster J."/>
            <person name="Bachantsang P."/>
            <person name="Baldwin J."/>
            <person name="Barry A."/>
            <person name="Bayul T."/>
            <person name="Blitshsteyn B."/>
            <person name="Bloom T."/>
            <person name="Blye J."/>
            <person name="Boguslavskiy L."/>
            <person name="Borowsky M."/>
            <person name="Boukhgalter B."/>
            <person name="Brunache A."/>
            <person name="Butler J."/>
            <person name="Calixte N."/>
            <person name="Calvo S."/>
            <person name="Camarata J."/>
            <person name="Campo K."/>
            <person name="Chang J."/>
            <person name="Cheshatsang Y."/>
            <person name="Citroen M."/>
            <person name="Collymore A."/>
            <person name="Considine T."/>
            <person name="Cook A."/>
            <person name="Cooke P."/>
            <person name="Corum B."/>
            <person name="Cuomo C."/>
            <person name="David R."/>
            <person name="Dawoe T."/>
            <person name="Degray S."/>
            <person name="Dodge S."/>
            <person name="Dooley K."/>
            <person name="Dorje P."/>
            <person name="Dorjee K."/>
            <person name="Dorris L."/>
            <person name="Duffey N."/>
            <person name="Dupes A."/>
            <person name="Elkins T."/>
            <person name="Engels R."/>
            <person name="Erickson J."/>
            <person name="Farina A."/>
            <person name="Faro S."/>
            <person name="Ferreira P."/>
            <person name="Fischer H."/>
            <person name="Fitzgerald M."/>
            <person name="Foley K."/>
            <person name="Gage D."/>
            <person name="Galagan J."/>
            <person name="Gearin G."/>
            <person name="Gnerre S."/>
            <person name="Gnirke A."/>
            <person name="Goyette A."/>
            <person name="Graham J."/>
            <person name="Grandbois E."/>
            <person name="Gyaltsen K."/>
            <person name="Hafez N."/>
            <person name="Hagopian D."/>
            <person name="Hagos B."/>
            <person name="Hall J."/>
            <person name="Hatcher B."/>
            <person name="Heller A."/>
            <person name="Higgins H."/>
            <person name="Honan T."/>
            <person name="Horn A."/>
            <person name="Houde N."/>
            <person name="Hughes L."/>
            <person name="Hulme W."/>
            <person name="Husby E."/>
            <person name="Iliev I."/>
            <person name="Jaffe D."/>
            <person name="Jones C."/>
            <person name="Kamal M."/>
            <person name="Kamat A."/>
            <person name="Kamvysselis M."/>
            <person name="Karlsson E."/>
            <person name="Kells C."/>
            <person name="Kieu A."/>
            <person name="Kisner P."/>
            <person name="Kodira C."/>
            <person name="Kulbokas E."/>
            <person name="Labutti K."/>
            <person name="Lama D."/>
            <person name="Landers T."/>
            <person name="Leger J."/>
            <person name="Levine S."/>
            <person name="Lewis D."/>
            <person name="Lewis T."/>
            <person name="Lindblad-toh K."/>
            <person name="Liu X."/>
            <person name="Lokyitsang T."/>
            <person name="Lokyitsang Y."/>
            <person name="Lucien O."/>
            <person name="Lui A."/>
            <person name="Ma L.J."/>
            <person name="Mabbitt R."/>
            <person name="Macdonald J."/>
            <person name="Maclean C."/>
            <person name="Major J."/>
            <person name="Manning J."/>
            <person name="Marabella R."/>
            <person name="Maru K."/>
            <person name="Matthews C."/>
            <person name="Mauceli E."/>
            <person name="Mccarthy M."/>
            <person name="Mcdonough S."/>
            <person name="Mcghee T."/>
            <person name="Meldrim J."/>
            <person name="Meneus L."/>
            <person name="Mesirov J."/>
            <person name="Mihalev A."/>
            <person name="Mihova T."/>
            <person name="Mikkelsen T."/>
            <person name="Mlenga V."/>
            <person name="Moru K."/>
            <person name="Mozes J."/>
            <person name="Mulrain L."/>
            <person name="Munson G."/>
            <person name="Naylor J."/>
            <person name="Newes C."/>
            <person name="Nguyen C."/>
            <person name="Nguyen N."/>
            <person name="Nguyen T."/>
            <person name="Nicol R."/>
            <person name="Nielsen C."/>
            <person name="Nizzari M."/>
            <person name="Norbu C."/>
            <person name="Norbu N."/>
            <person name="O'donnell P."/>
            <person name="Okoawo O."/>
            <person name="O'leary S."/>
            <person name="Omotosho B."/>
            <person name="O'neill K."/>
            <person name="Osman S."/>
            <person name="Parker S."/>
            <person name="Perrin D."/>
            <person name="Phunkhang P."/>
            <person name="Piqani B."/>
            <person name="Purcell S."/>
            <person name="Rachupka T."/>
            <person name="Ramasamy U."/>
            <person name="Rameau R."/>
            <person name="Ray V."/>
            <person name="Raymond C."/>
            <person name="Retta R."/>
            <person name="Richardson S."/>
            <person name="Rise C."/>
            <person name="Rodriguez J."/>
            <person name="Rogers J."/>
            <person name="Rogov P."/>
            <person name="Rutman M."/>
            <person name="Schupbach R."/>
            <person name="Seaman C."/>
            <person name="Settipalli S."/>
            <person name="Sharpe T."/>
            <person name="Sheridan J."/>
            <person name="Sherpa N."/>
            <person name="Shi J."/>
            <person name="Smirnov S."/>
            <person name="Smith C."/>
            <person name="Sougnez C."/>
            <person name="Spencer B."/>
            <person name="Stalker J."/>
            <person name="Stange-thomann N."/>
            <person name="Stavropoulos S."/>
            <person name="Stetson K."/>
            <person name="Stone C."/>
            <person name="Stone S."/>
            <person name="Stubbs M."/>
            <person name="Talamas J."/>
            <person name="Tchuinga P."/>
            <person name="Tenzing P."/>
            <person name="Tesfaye S."/>
            <person name="Theodore J."/>
            <person name="Thoulutsang Y."/>
            <person name="Topham K."/>
            <person name="Towey S."/>
            <person name="Tsamla T."/>
            <person name="Tsomo N."/>
            <person name="Vallee D."/>
            <person name="Vassiliev H."/>
            <person name="Venkataraman V."/>
            <person name="Vinson J."/>
            <person name="Vo A."/>
            <person name="Wade C."/>
            <person name="Wang S."/>
            <person name="Wangchuk T."/>
            <person name="Wangdi T."/>
            <person name="Whittaker C."/>
            <person name="Wilkinson J."/>
            <person name="Wu Y."/>
            <person name="Wyman D."/>
            <person name="Yadav S."/>
            <person name="Yang S."/>
            <person name="Yang X."/>
            <person name="Yeager S."/>
            <person name="Yee E."/>
            <person name="Young G."/>
            <person name="Zainoun J."/>
            <person name="Zembeck L."/>
            <person name="Zimmer A."/>
            <person name="Zody M."/>
            <person name="Lander E."/>
        </authorList>
    </citation>
    <scope>NUCLEOTIDE SEQUENCE [LARGE SCALE GENOMIC DNA]</scope>
</reference>
<dbReference type="Proteomes" id="UP000007875">
    <property type="component" value="Unassembled WGS sequence"/>
</dbReference>
<reference evidence="2" key="2">
    <citation type="submission" date="2025-08" db="UniProtKB">
        <authorList>
            <consortium name="Ensembl"/>
        </authorList>
    </citation>
    <scope>IDENTIFICATION</scope>
</reference>
<dbReference type="OMA" id="RFPQLWA"/>
<sequence length="254" mass="29580">MSGKVLVNGANLYYEKVGCGDHVLLLVPGALGCTKTDFKPQLENLNRDKFTVIGWDPRGYGQSRPPNREFHNDFLFRDADDAVQLMEKLGFKRYSLLGWSDGANISAIVAARWNERVDKLVVWGGNAYFTHQELVMYQSIRDVSKWSSTMLKPMVDVYGREYFEETWHNWIDMFTTMAGDSKSDTNLYMEELNKIQAKTLIIHGQKDAMVPEFQAKYLNKHIKNSRFYFQLMENTTYTLRYSDRFNQLVDQFLT</sequence>
<dbReference type="Ensembl" id="ENSCSAVT00000006535.1">
    <property type="protein sequence ID" value="ENSCSAVP00000006454.1"/>
    <property type="gene ID" value="ENSCSAVG00000003865.1"/>
</dbReference>
<dbReference type="InterPro" id="IPR000073">
    <property type="entry name" value="AB_hydrolase_1"/>
</dbReference>
<accession>H2YMA2</accession>
<protein>
    <recommendedName>
        <fullName evidence="1">AB hydrolase-1 domain-containing protein</fullName>
    </recommendedName>
</protein>
<evidence type="ECO:0000259" key="1">
    <source>
        <dbReference type="Pfam" id="PF00561"/>
    </source>
</evidence>
<dbReference type="FunCoup" id="H2YMA2">
    <property type="interactions" value="15"/>
</dbReference>
<dbReference type="PROSITE" id="PS51257">
    <property type="entry name" value="PROKAR_LIPOPROTEIN"/>
    <property type="match status" value="1"/>
</dbReference>
<evidence type="ECO:0000313" key="3">
    <source>
        <dbReference type="Proteomes" id="UP000007875"/>
    </source>
</evidence>
<organism evidence="2 3">
    <name type="scientific">Ciona savignyi</name>
    <name type="common">Pacific transparent sea squirt</name>
    <dbReference type="NCBI Taxonomy" id="51511"/>
    <lineage>
        <taxon>Eukaryota</taxon>
        <taxon>Metazoa</taxon>
        <taxon>Chordata</taxon>
        <taxon>Tunicata</taxon>
        <taxon>Ascidiacea</taxon>
        <taxon>Phlebobranchia</taxon>
        <taxon>Cionidae</taxon>
        <taxon>Ciona</taxon>
    </lineage>
</organism>
<reference evidence="2" key="3">
    <citation type="submission" date="2025-09" db="UniProtKB">
        <authorList>
            <consortium name="Ensembl"/>
        </authorList>
    </citation>
    <scope>IDENTIFICATION</scope>
</reference>
<keyword evidence="3" id="KW-1185">Reference proteome</keyword>
<proteinExistence type="predicted"/>
<dbReference type="eggNOG" id="KOG2984">
    <property type="taxonomic scope" value="Eukaryota"/>
</dbReference>
<dbReference type="PANTHER" id="PTHR46331">
    <property type="entry name" value="VALACYCLOVIR HYDROLASE"/>
    <property type="match status" value="1"/>
</dbReference>
<feature type="domain" description="AB hydrolase-1" evidence="1">
    <location>
        <begin position="23"/>
        <end position="147"/>
    </location>
</feature>
<dbReference type="AlphaFoldDB" id="H2YMA2"/>
<dbReference type="InParanoid" id="H2YMA2"/>